<gene>
    <name evidence="2" type="ORF">Daesc_007917</name>
</gene>
<dbReference type="SUPFAM" id="SSF56112">
    <property type="entry name" value="Protein kinase-like (PK-like)"/>
    <property type="match status" value="1"/>
</dbReference>
<dbReference type="PANTHER" id="PTHR21310">
    <property type="entry name" value="AMINOGLYCOSIDE PHOSPHOTRANSFERASE-RELATED-RELATED"/>
    <property type="match status" value="1"/>
</dbReference>
<dbReference type="Pfam" id="PF01636">
    <property type="entry name" value="APH"/>
    <property type="match status" value="1"/>
</dbReference>
<organism evidence="2 3">
    <name type="scientific">Daldinia eschscholtzii</name>
    <dbReference type="NCBI Taxonomy" id="292717"/>
    <lineage>
        <taxon>Eukaryota</taxon>
        <taxon>Fungi</taxon>
        <taxon>Dikarya</taxon>
        <taxon>Ascomycota</taxon>
        <taxon>Pezizomycotina</taxon>
        <taxon>Sordariomycetes</taxon>
        <taxon>Xylariomycetidae</taxon>
        <taxon>Xylariales</taxon>
        <taxon>Hypoxylaceae</taxon>
        <taxon>Daldinia</taxon>
    </lineage>
</organism>
<dbReference type="PANTHER" id="PTHR21310:SF58">
    <property type="entry name" value="AMINOGLYCOSIDE PHOSPHOTRANSFERASE DOMAIN-CONTAINING PROTEIN"/>
    <property type="match status" value="1"/>
</dbReference>
<dbReference type="InterPro" id="IPR011009">
    <property type="entry name" value="Kinase-like_dom_sf"/>
</dbReference>
<sequence length="488" mass="55102">MSLVESARLPHPLGPLLESYVSEALNPVSAAQYIEHRLQLGEAASLVDDWSYIIESIAHNGRNPPRPGAVIEHAITKRDGGKCCVTGKPGTLRDPLIVAPIIPIPEGWDTDKTSINDMLGAFFSPPYRDWWLSYIKNPKGVSPNSNHWSVRKSAAKAFASGLVKLDRLHPSMIEYKLVNVSIEPEEPVEFDGEYPLLGDHSRSGIVKVDPRFIGSQARLRVLYKTLQRRSNRLHGRADDYPIVQRLPFGLYLKCNSDVDSSRNEFSAIEIVRRHTSIPVPKALDIVVEQADTTEASSWPRSYLLTTEVPGFPLSRCQDVLSEKDMERIANQLKDYVAQLRDIPRSTQCSMAICNTLGEACRDPRICSSNPVGPFADEASFSQMLRFSDEPARRGHKIVFTHADLNPRNILVGRIPQPDGSIGWSVTGIVDWETAGYYPEYWEYTKAMFERFRWTRRYNDFVHGVFSEFGDYSQEFDVEKRSWESGDGI</sequence>
<reference evidence="2 3" key="1">
    <citation type="journal article" date="2024" name="Front Chem Biol">
        <title>Unveiling the potential of Daldinia eschscholtzii MFLUCC 19-0629 through bioactivity and bioinformatics studies for enhanced sustainable agriculture production.</title>
        <authorList>
            <person name="Brooks S."/>
            <person name="Weaver J.A."/>
            <person name="Klomchit A."/>
            <person name="Alharthi S.A."/>
            <person name="Onlamun T."/>
            <person name="Nurani R."/>
            <person name="Vong T.K."/>
            <person name="Alberti F."/>
            <person name="Greco C."/>
        </authorList>
    </citation>
    <scope>NUCLEOTIDE SEQUENCE [LARGE SCALE GENOMIC DNA]</scope>
    <source>
        <strain evidence="2">MFLUCC 19-0629</strain>
    </source>
</reference>
<dbReference type="InterPro" id="IPR002575">
    <property type="entry name" value="Aminoglycoside_PTrfase"/>
</dbReference>
<evidence type="ECO:0000313" key="3">
    <source>
        <dbReference type="Proteomes" id="UP001369815"/>
    </source>
</evidence>
<dbReference type="Proteomes" id="UP001369815">
    <property type="component" value="Unassembled WGS sequence"/>
</dbReference>
<evidence type="ECO:0000259" key="1">
    <source>
        <dbReference type="Pfam" id="PF01636"/>
    </source>
</evidence>
<evidence type="ECO:0000313" key="2">
    <source>
        <dbReference type="EMBL" id="KAK6951382.1"/>
    </source>
</evidence>
<protein>
    <recommendedName>
        <fullName evidence="1">Aminoglycoside phosphotransferase domain-containing protein</fullName>
    </recommendedName>
</protein>
<dbReference type="EMBL" id="JBANMG010000007">
    <property type="protein sequence ID" value="KAK6951382.1"/>
    <property type="molecule type" value="Genomic_DNA"/>
</dbReference>
<name>A0AAX6MGU0_9PEZI</name>
<keyword evidence="3" id="KW-1185">Reference proteome</keyword>
<dbReference type="InterPro" id="IPR051678">
    <property type="entry name" value="AGP_Transferase"/>
</dbReference>
<dbReference type="AlphaFoldDB" id="A0AAX6MGU0"/>
<proteinExistence type="predicted"/>
<dbReference type="CDD" id="cd05120">
    <property type="entry name" value="APH_ChoK_like"/>
    <property type="match status" value="1"/>
</dbReference>
<comment type="caution">
    <text evidence="2">The sequence shown here is derived from an EMBL/GenBank/DDBJ whole genome shotgun (WGS) entry which is preliminary data.</text>
</comment>
<accession>A0AAX6MGU0</accession>
<feature type="domain" description="Aminoglycoside phosphotransferase" evidence="1">
    <location>
        <begin position="259"/>
        <end position="456"/>
    </location>
</feature>
<dbReference type="Gene3D" id="3.90.1200.10">
    <property type="match status" value="1"/>
</dbReference>